<sequence>MGLSPQALNYSWSSSSIYCSTEFRKGNVNKRN</sequence>
<organism evidence="1">
    <name type="scientific">Arundo donax</name>
    <name type="common">Giant reed</name>
    <name type="synonym">Donax arundinaceus</name>
    <dbReference type="NCBI Taxonomy" id="35708"/>
    <lineage>
        <taxon>Eukaryota</taxon>
        <taxon>Viridiplantae</taxon>
        <taxon>Streptophyta</taxon>
        <taxon>Embryophyta</taxon>
        <taxon>Tracheophyta</taxon>
        <taxon>Spermatophyta</taxon>
        <taxon>Magnoliopsida</taxon>
        <taxon>Liliopsida</taxon>
        <taxon>Poales</taxon>
        <taxon>Poaceae</taxon>
        <taxon>PACMAD clade</taxon>
        <taxon>Arundinoideae</taxon>
        <taxon>Arundineae</taxon>
        <taxon>Arundo</taxon>
    </lineage>
</organism>
<reference evidence="1" key="1">
    <citation type="submission" date="2014-09" db="EMBL/GenBank/DDBJ databases">
        <authorList>
            <person name="Magalhaes I.L.F."/>
            <person name="Oliveira U."/>
            <person name="Santos F.R."/>
            <person name="Vidigal T.H.D.A."/>
            <person name="Brescovit A.D."/>
            <person name="Santos A.J."/>
        </authorList>
    </citation>
    <scope>NUCLEOTIDE SEQUENCE</scope>
    <source>
        <tissue evidence="1">Shoot tissue taken approximately 20 cm above the soil surface</tissue>
    </source>
</reference>
<reference evidence="1" key="2">
    <citation type="journal article" date="2015" name="Data Brief">
        <title>Shoot transcriptome of the giant reed, Arundo donax.</title>
        <authorList>
            <person name="Barrero R.A."/>
            <person name="Guerrero F.D."/>
            <person name="Moolhuijzen P."/>
            <person name="Goolsby J.A."/>
            <person name="Tidwell J."/>
            <person name="Bellgard S.E."/>
            <person name="Bellgard M.I."/>
        </authorList>
    </citation>
    <scope>NUCLEOTIDE SEQUENCE</scope>
    <source>
        <tissue evidence="1">Shoot tissue taken approximately 20 cm above the soil surface</tissue>
    </source>
</reference>
<accession>A0A0A9A7A6</accession>
<dbReference type="AlphaFoldDB" id="A0A0A9A7A6"/>
<name>A0A0A9A7A6_ARUDO</name>
<evidence type="ECO:0000313" key="1">
    <source>
        <dbReference type="EMBL" id="JAD42922.1"/>
    </source>
</evidence>
<proteinExistence type="predicted"/>
<dbReference type="EMBL" id="GBRH01254973">
    <property type="protein sequence ID" value="JAD42922.1"/>
    <property type="molecule type" value="Transcribed_RNA"/>
</dbReference>
<protein>
    <submittedName>
        <fullName evidence="1">Uncharacterized protein</fullName>
    </submittedName>
</protein>